<reference evidence="1 2" key="1">
    <citation type="journal article" date="2011" name="J. Gen. Appl. Microbiol.">
        <title>Draft genome sequencing of the enigmatic basidiomycete Mixia osmundae.</title>
        <authorList>
            <person name="Nishida H."/>
            <person name="Nagatsuka Y."/>
            <person name="Sugiyama J."/>
        </authorList>
    </citation>
    <scope>NUCLEOTIDE SEQUENCE [LARGE SCALE GENOMIC DNA]</scope>
    <source>
        <strain evidence="2">CBS 9802 / IAM 14324 / JCM 22182 / KY 12970</strain>
    </source>
</reference>
<sequence>MPLDSSSCLLRYLVHQRVATPLSRICTRGSGGRHTATSSSENYLYGLIVNMRFLAVLPMFLPFFASTVNCSPVETGIVTGGRGVYPEYYMTLESPNRHFSVGFTFQLAYNTLNSYYGALTVCINDFKSGTCGAAYLNHGGVGDDRWSYWEFKGTGFIVYVRLWHKGDGTITSYSIKDGMLEYGIIYYQYDVSVEQDSLLMLRQIPYESSDSCGHSLHELMQL</sequence>
<protein>
    <submittedName>
        <fullName evidence="1">Uncharacterized protein</fullName>
    </submittedName>
</protein>
<evidence type="ECO:0000313" key="1">
    <source>
        <dbReference type="EMBL" id="GAA97594.1"/>
    </source>
</evidence>
<dbReference type="HOGENOM" id="CLU_1245668_0_0_1"/>
<evidence type="ECO:0000313" key="2">
    <source>
        <dbReference type="Proteomes" id="UP000009131"/>
    </source>
</evidence>
<reference evidence="1 2" key="2">
    <citation type="journal article" date="2012" name="Open Biol.">
        <title>Characteristics of nucleosomes and linker DNA regions on the genome of the basidiomycete Mixia osmundae revealed by mono- and dinucleosome mapping.</title>
        <authorList>
            <person name="Nishida H."/>
            <person name="Kondo S."/>
            <person name="Matsumoto T."/>
            <person name="Suzuki Y."/>
            <person name="Yoshikawa H."/>
            <person name="Taylor T.D."/>
            <person name="Sugiyama J."/>
        </authorList>
    </citation>
    <scope>NUCLEOTIDE SEQUENCE [LARGE SCALE GENOMIC DNA]</scope>
    <source>
        <strain evidence="2">CBS 9802 / IAM 14324 / JCM 22182 / KY 12970</strain>
    </source>
</reference>
<gene>
    <name evidence="1" type="primary">Mo04272</name>
    <name evidence="1" type="ORF">E5Q_04272</name>
</gene>
<keyword evidence="2" id="KW-1185">Reference proteome</keyword>
<organism evidence="1 2">
    <name type="scientific">Mixia osmundae (strain CBS 9802 / IAM 14324 / JCM 22182 / KY 12970)</name>
    <dbReference type="NCBI Taxonomy" id="764103"/>
    <lineage>
        <taxon>Eukaryota</taxon>
        <taxon>Fungi</taxon>
        <taxon>Dikarya</taxon>
        <taxon>Basidiomycota</taxon>
        <taxon>Pucciniomycotina</taxon>
        <taxon>Mixiomycetes</taxon>
        <taxon>Mixiales</taxon>
        <taxon>Mixiaceae</taxon>
        <taxon>Mixia</taxon>
    </lineage>
</organism>
<name>G7E434_MIXOS</name>
<comment type="caution">
    <text evidence="1">The sequence shown here is derived from an EMBL/GenBank/DDBJ whole genome shotgun (WGS) entry which is preliminary data.</text>
</comment>
<dbReference type="EMBL" id="BABT02000129">
    <property type="protein sequence ID" value="GAA97594.1"/>
    <property type="molecule type" value="Genomic_DNA"/>
</dbReference>
<dbReference type="InParanoid" id="G7E434"/>
<dbReference type="AlphaFoldDB" id="G7E434"/>
<proteinExistence type="predicted"/>
<dbReference type="Proteomes" id="UP000009131">
    <property type="component" value="Unassembled WGS sequence"/>
</dbReference>
<dbReference type="RefSeq" id="XP_014568251.1">
    <property type="nucleotide sequence ID" value="XM_014712765.1"/>
</dbReference>
<accession>G7E434</accession>